<evidence type="ECO:0000256" key="6">
    <source>
        <dbReference type="ARBA" id="ARBA00023145"/>
    </source>
</evidence>
<dbReference type="EMBL" id="JANEYF010003945">
    <property type="protein sequence ID" value="KAJ8932957.1"/>
    <property type="molecule type" value="Genomic_DNA"/>
</dbReference>
<gene>
    <name evidence="10" type="ORF">NQ314_014336</name>
</gene>
<dbReference type="SMART" id="SM00020">
    <property type="entry name" value="Tryp_SPc"/>
    <property type="match status" value="1"/>
</dbReference>
<dbReference type="InterPro" id="IPR050430">
    <property type="entry name" value="Peptidase_S1"/>
</dbReference>
<evidence type="ECO:0000256" key="8">
    <source>
        <dbReference type="RuleBase" id="RU363034"/>
    </source>
</evidence>
<dbReference type="PROSITE" id="PS00135">
    <property type="entry name" value="TRYPSIN_SER"/>
    <property type="match status" value="1"/>
</dbReference>
<dbReference type="PROSITE" id="PS50240">
    <property type="entry name" value="TRYPSIN_DOM"/>
    <property type="match status" value="1"/>
</dbReference>
<dbReference type="PROSITE" id="PS00134">
    <property type="entry name" value="TRYPSIN_HIS"/>
    <property type="match status" value="1"/>
</dbReference>
<dbReference type="GO" id="GO:0006508">
    <property type="term" value="P:proteolysis"/>
    <property type="evidence" value="ECO:0007669"/>
    <property type="project" value="UniProtKB-KW"/>
</dbReference>
<dbReference type="Gene3D" id="2.40.10.10">
    <property type="entry name" value="Trypsin-like serine proteases"/>
    <property type="match status" value="1"/>
</dbReference>
<evidence type="ECO:0000313" key="11">
    <source>
        <dbReference type="Proteomes" id="UP001162156"/>
    </source>
</evidence>
<evidence type="ECO:0000256" key="1">
    <source>
        <dbReference type="ARBA" id="ARBA00007664"/>
    </source>
</evidence>
<dbReference type="InterPro" id="IPR018114">
    <property type="entry name" value="TRYPSIN_HIS"/>
</dbReference>
<evidence type="ECO:0000256" key="7">
    <source>
        <dbReference type="ARBA" id="ARBA00023157"/>
    </source>
</evidence>
<dbReference type="InterPro" id="IPR001314">
    <property type="entry name" value="Peptidase_S1A"/>
</dbReference>
<comment type="similarity">
    <text evidence="1">Belongs to the peptidase S1 family.</text>
</comment>
<comment type="caution">
    <text evidence="10">The sequence shown here is derived from an EMBL/GenBank/DDBJ whole genome shotgun (WGS) entry which is preliminary data.</text>
</comment>
<name>A0AAV8X2W6_9CUCU</name>
<dbReference type="SUPFAM" id="SSF50494">
    <property type="entry name" value="Trypsin-like serine proteases"/>
    <property type="match status" value="1"/>
</dbReference>
<keyword evidence="2 8" id="KW-0645">Protease</keyword>
<dbReference type="InterPro" id="IPR001254">
    <property type="entry name" value="Trypsin_dom"/>
</dbReference>
<evidence type="ECO:0000313" key="10">
    <source>
        <dbReference type="EMBL" id="KAJ8932957.1"/>
    </source>
</evidence>
<keyword evidence="11" id="KW-1185">Reference proteome</keyword>
<keyword evidence="3" id="KW-0732">Signal</keyword>
<keyword evidence="6" id="KW-0865">Zymogen</keyword>
<dbReference type="GO" id="GO:0004252">
    <property type="term" value="F:serine-type endopeptidase activity"/>
    <property type="evidence" value="ECO:0007669"/>
    <property type="project" value="InterPro"/>
</dbReference>
<sequence length="246" mass="25639">MCSTGNPLIPRNNEIGGRIVGGTPANIADYPYQVSVQFDGSHACGGSIITETFILTAAHCTYDVTERQLSVRAGSSLHNSGGQLVQVSRIFQHAQFNIDTYDYDIAVLKLASALILGANVAKINMVPPTGAIRNGDVAVATGWGRLTNDGVIPTQLQVVSLPTITTQGCQTFYGSGLGGVTDRMFCAGYPAGGKDTCQGDSGGPLVLSGTLIGITSWGDICGQANSPGVYTNLALFRSYVDSVLKS</sequence>
<dbReference type="FunFam" id="2.40.10.10:FF:000077">
    <property type="entry name" value="Predicted protein"/>
    <property type="match status" value="1"/>
</dbReference>
<dbReference type="InterPro" id="IPR043504">
    <property type="entry name" value="Peptidase_S1_PA_chymotrypsin"/>
</dbReference>
<keyword evidence="7" id="KW-1015">Disulfide bond</keyword>
<evidence type="ECO:0000256" key="3">
    <source>
        <dbReference type="ARBA" id="ARBA00022729"/>
    </source>
</evidence>
<dbReference type="PRINTS" id="PR00722">
    <property type="entry name" value="CHYMOTRYPSIN"/>
</dbReference>
<keyword evidence="4 8" id="KW-0378">Hydrolase</keyword>
<keyword evidence="5 8" id="KW-0720">Serine protease</keyword>
<evidence type="ECO:0000256" key="4">
    <source>
        <dbReference type="ARBA" id="ARBA00022801"/>
    </source>
</evidence>
<dbReference type="CDD" id="cd00190">
    <property type="entry name" value="Tryp_SPc"/>
    <property type="match status" value="1"/>
</dbReference>
<evidence type="ECO:0000259" key="9">
    <source>
        <dbReference type="PROSITE" id="PS50240"/>
    </source>
</evidence>
<reference evidence="10" key="1">
    <citation type="journal article" date="2023" name="Insect Mol. Biol.">
        <title>Genome sequencing provides insights into the evolution of gene families encoding plant cell wall-degrading enzymes in longhorned beetles.</title>
        <authorList>
            <person name="Shin N.R."/>
            <person name="Okamura Y."/>
            <person name="Kirsch R."/>
            <person name="Pauchet Y."/>
        </authorList>
    </citation>
    <scope>NUCLEOTIDE SEQUENCE</scope>
    <source>
        <strain evidence="10">RBIC_L_NR</strain>
    </source>
</reference>
<dbReference type="InterPro" id="IPR033116">
    <property type="entry name" value="TRYPSIN_SER"/>
</dbReference>
<accession>A0AAV8X2W6</accession>
<dbReference type="PANTHER" id="PTHR24276:SF91">
    <property type="entry name" value="AT26814P-RELATED"/>
    <property type="match status" value="1"/>
</dbReference>
<proteinExistence type="inferred from homology"/>
<feature type="domain" description="Peptidase S1" evidence="9">
    <location>
        <begin position="19"/>
        <end position="245"/>
    </location>
</feature>
<dbReference type="AlphaFoldDB" id="A0AAV8X2W6"/>
<protein>
    <recommendedName>
        <fullName evidence="9">Peptidase S1 domain-containing protein</fullName>
    </recommendedName>
</protein>
<dbReference type="PANTHER" id="PTHR24276">
    <property type="entry name" value="POLYSERASE-RELATED"/>
    <property type="match status" value="1"/>
</dbReference>
<dbReference type="Proteomes" id="UP001162156">
    <property type="component" value="Unassembled WGS sequence"/>
</dbReference>
<organism evidence="10 11">
    <name type="scientific">Rhamnusium bicolor</name>
    <dbReference type="NCBI Taxonomy" id="1586634"/>
    <lineage>
        <taxon>Eukaryota</taxon>
        <taxon>Metazoa</taxon>
        <taxon>Ecdysozoa</taxon>
        <taxon>Arthropoda</taxon>
        <taxon>Hexapoda</taxon>
        <taxon>Insecta</taxon>
        <taxon>Pterygota</taxon>
        <taxon>Neoptera</taxon>
        <taxon>Endopterygota</taxon>
        <taxon>Coleoptera</taxon>
        <taxon>Polyphaga</taxon>
        <taxon>Cucujiformia</taxon>
        <taxon>Chrysomeloidea</taxon>
        <taxon>Cerambycidae</taxon>
        <taxon>Lepturinae</taxon>
        <taxon>Rhagiini</taxon>
        <taxon>Rhamnusium</taxon>
    </lineage>
</organism>
<evidence type="ECO:0000256" key="5">
    <source>
        <dbReference type="ARBA" id="ARBA00022825"/>
    </source>
</evidence>
<evidence type="ECO:0000256" key="2">
    <source>
        <dbReference type="ARBA" id="ARBA00022670"/>
    </source>
</evidence>
<dbReference type="InterPro" id="IPR009003">
    <property type="entry name" value="Peptidase_S1_PA"/>
</dbReference>
<dbReference type="Pfam" id="PF00089">
    <property type="entry name" value="Trypsin"/>
    <property type="match status" value="1"/>
</dbReference>